<dbReference type="SUPFAM" id="SSF50630">
    <property type="entry name" value="Acid proteases"/>
    <property type="match status" value="1"/>
</dbReference>
<dbReference type="Gene3D" id="2.40.70.10">
    <property type="entry name" value="Acid Proteases"/>
    <property type="match status" value="1"/>
</dbReference>
<dbReference type="NCBIfam" id="TIGR02281">
    <property type="entry name" value="clan_AA_DTGA"/>
    <property type="match status" value="1"/>
</dbReference>
<comment type="caution">
    <text evidence="1">The sequence shown here is derived from an EMBL/GenBank/DDBJ whole genome shotgun (WGS) entry which is preliminary data.</text>
</comment>
<dbReference type="Pfam" id="PF13975">
    <property type="entry name" value="gag-asp_proteas"/>
    <property type="match status" value="1"/>
</dbReference>
<dbReference type="CDD" id="cd05483">
    <property type="entry name" value="retropepsin_like_bacteria"/>
    <property type="match status" value="1"/>
</dbReference>
<evidence type="ECO:0000313" key="2">
    <source>
        <dbReference type="Proteomes" id="UP001549366"/>
    </source>
</evidence>
<gene>
    <name evidence="1" type="ORF">V5J35_001789</name>
</gene>
<dbReference type="InterPro" id="IPR021109">
    <property type="entry name" value="Peptidase_aspartic_dom_sf"/>
</dbReference>
<keyword evidence="1" id="KW-0645">Protease</keyword>
<reference evidence="1 2" key="1">
    <citation type="submission" date="2024-06" db="EMBL/GenBank/DDBJ databases">
        <title>Genomic Encyclopedia of Type Strains, Phase V (KMG-V): Genome sequencing to study the core and pangenomes of soil and plant-associated prokaryotes.</title>
        <authorList>
            <person name="Whitman W."/>
        </authorList>
    </citation>
    <scope>NUCLEOTIDE SEQUENCE [LARGE SCALE GENOMIC DNA]</scope>
    <source>
        <strain evidence="1 2">NE40</strain>
    </source>
</reference>
<dbReference type="EMBL" id="JBEWTB010000002">
    <property type="protein sequence ID" value="MET4756597.1"/>
    <property type="molecule type" value="Genomic_DNA"/>
</dbReference>
<evidence type="ECO:0000313" key="1">
    <source>
        <dbReference type="EMBL" id="MET4756597.1"/>
    </source>
</evidence>
<accession>A0ABV2SFQ0</accession>
<proteinExistence type="predicted"/>
<dbReference type="InterPro" id="IPR034122">
    <property type="entry name" value="Retropepsin-like_bacterial"/>
</dbReference>
<keyword evidence="2" id="KW-1185">Reference proteome</keyword>
<organism evidence="1 2">
    <name type="scientific">Endozoicomonas lisbonensis</name>
    <dbReference type="NCBI Taxonomy" id="3120522"/>
    <lineage>
        <taxon>Bacteria</taxon>
        <taxon>Pseudomonadati</taxon>
        <taxon>Pseudomonadota</taxon>
        <taxon>Gammaproteobacteria</taxon>
        <taxon>Oceanospirillales</taxon>
        <taxon>Endozoicomonadaceae</taxon>
        <taxon>Endozoicomonas</taxon>
    </lineage>
</organism>
<sequence length="214" mass="23477">MRTLFSFLLSAFLLAGAAYSTATVVRVVALFPDRAMVNINGQRHLLRVGGRAVSGVRLIDAHSRMAVLEIDGRKQKFSLSRDTSGGISDPEVKSLRITRSNNGQYIYQGSINGRRIDMLLDTGANVVALNSRDADRLGIRFRDGEKVLVDTASDTVSAYRITLSSVSLGGIRVNNVEATILEGSYPDKVLLGMSFLRYVRFSEDRGVMVLEAKF</sequence>
<dbReference type="RefSeq" id="WP_354010928.1">
    <property type="nucleotide sequence ID" value="NZ_JBEWTA010000001.1"/>
</dbReference>
<name>A0ABV2SFQ0_9GAMM</name>
<dbReference type="InterPro" id="IPR011969">
    <property type="entry name" value="Clan_AA_Asp_peptidase_C"/>
</dbReference>
<dbReference type="Proteomes" id="UP001549366">
    <property type="component" value="Unassembled WGS sequence"/>
</dbReference>
<keyword evidence="1" id="KW-0378">Hydrolase</keyword>
<protein>
    <submittedName>
        <fullName evidence="1">Aspartyl protease family protein</fullName>
    </submittedName>
</protein>
<dbReference type="GO" id="GO:0006508">
    <property type="term" value="P:proteolysis"/>
    <property type="evidence" value="ECO:0007669"/>
    <property type="project" value="UniProtKB-KW"/>
</dbReference>
<dbReference type="GO" id="GO:0008233">
    <property type="term" value="F:peptidase activity"/>
    <property type="evidence" value="ECO:0007669"/>
    <property type="project" value="UniProtKB-KW"/>
</dbReference>